<accession>A0A8G0L5H6</accession>
<evidence type="ECO:0000313" key="2">
    <source>
        <dbReference type="EMBL" id="QYS93520.1"/>
    </source>
</evidence>
<evidence type="ECO:0008006" key="4">
    <source>
        <dbReference type="Google" id="ProtNLM"/>
    </source>
</evidence>
<dbReference type="AlphaFoldDB" id="A0A8G0L5H6"/>
<sequence length="163" mass="18219">MDCGQLEKGSSAWTEDAKFQFLLRIVAQLKGDGRGIKWEKINIPGRTVKSLQNMWTKINKQINDFEARENSGEGSLVIPAKPRKRGPPRKQGSVKTAGQGDERLDDDIADSKQKMVKKRTVEDIEGVHIGEGEHPGRAKKRPKVKTEATTGPVRVKREDKYGV</sequence>
<feature type="region of interest" description="Disordered" evidence="1">
    <location>
        <begin position="68"/>
        <end position="163"/>
    </location>
</feature>
<gene>
    <name evidence="2" type="ORF">H0G86_000894</name>
</gene>
<keyword evidence="3" id="KW-1185">Reference proteome</keyword>
<evidence type="ECO:0000256" key="1">
    <source>
        <dbReference type="SAM" id="MobiDB-lite"/>
    </source>
</evidence>
<organism evidence="2 3">
    <name type="scientific">Trichoderma simmonsii</name>
    <dbReference type="NCBI Taxonomy" id="1491479"/>
    <lineage>
        <taxon>Eukaryota</taxon>
        <taxon>Fungi</taxon>
        <taxon>Dikarya</taxon>
        <taxon>Ascomycota</taxon>
        <taxon>Pezizomycotina</taxon>
        <taxon>Sordariomycetes</taxon>
        <taxon>Hypocreomycetidae</taxon>
        <taxon>Hypocreales</taxon>
        <taxon>Hypocreaceae</taxon>
        <taxon>Trichoderma</taxon>
    </lineage>
</organism>
<dbReference type="EMBL" id="CP075864">
    <property type="protein sequence ID" value="QYS93520.1"/>
    <property type="molecule type" value="Genomic_DNA"/>
</dbReference>
<reference evidence="2 3" key="1">
    <citation type="journal article" date="2021" name="BMC Genomics">
        <title>Telomere-to-telomere genome assembly of asparaginase-producing Trichoderma simmonsii.</title>
        <authorList>
            <person name="Chung D."/>
            <person name="Kwon Y.M."/>
            <person name="Yang Y."/>
        </authorList>
    </citation>
    <scope>NUCLEOTIDE SEQUENCE [LARGE SCALE GENOMIC DNA]</scope>
    <source>
        <strain evidence="2 3">GH-Sj1</strain>
    </source>
</reference>
<protein>
    <recommendedName>
        <fullName evidence="4">Myb-like domain-containing protein</fullName>
    </recommendedName>
</protein>
<feature type="compositionally biased region" description="Basic and acidic residues" evidence="1">
    <location>
        <begin position="109"/>
        <end position="136"/>
    </location>
</feature>
<evidence type="ECO:0000313" key="3">
    <source>
        <dbReference type="Proteomes" id="UP000826661"/>
    </source>
</evidence>
<proteinExistence type="predicted"/>
<name>A0A8G0L5H6_9HYPO</name>
<dbReference type="Proteomes" id="UP000826661">
    <property type="component" value="Chromosome I"/>
</dbReference>